<dbReference type="AlphaFoldDB" id="A0A517VGM3"/>
<evidence type="ECO:0000256" key="2">
    <source>
        <dbReference type="ARBA" id="ARBA00022438"/>
    </source>
</evidence>
<keyword evidence="2 6" id="KW-0031">Aminopeptidase</keyword>
<comment type="similarity">
    <text evidence="6">Belongs to the peptidase M24A family. Methionine aminopeptidase type 1 subfamily.</text>
</comment>
<keyword evidence="3 6" id="KW-0645">Protease</keyword>
<evidence type="ECO:0000256" key="4">
    <source>
        <dbReference type="ARBA" id="ARBA00022723"/>
    </source>
</evidence>
<dbReference type="KEGG" id="gax:Pan161_38200"/>
<dbReference type="GO" id="GO:0004239">
    <property type="term" value="F:initiator methionyl aminopeptidase activity"/>
    <property type="evidence" value="ECO:0007669"/>
    <property type="project" value="UniProtKB-UniRule"/>
</dbReference>
<feature type="binding site" evidence="6">
    <location>
        <position position="93"/>
    </location>
    <ligand>
        <name>a divalent metal cation</name>
        <dbReference type="ChEBI" id="CHEBI:60240"/>
        <label>1</label>
    </ligand>
</feature>
<feature type="domain" description="Peptidase M24" evidence="8">
    <location>
        <begin position="11"/>
        <end position="239"/>
    </location>
</feature>
<dbReference type="CDD" id="cd01086">
    <property type="entry name" value="MetAP1"/>
    <property type="match status" value="1"/>
</dbReference>
<feature type="binding site" evidence="6">
    <location>
        <position position="104"/>
    </location>
    <ligand>
        <name>a divalent metal cation</name>
        <dbReference type="ChEBI" id="CHEBI:60240"/>
        <label>1</label>
    </ligand>
</feature>
<feature type="binding site" evidence="6">
    <location>
        <position position="174"/>
    </location>
    <ligand>
        <name>substrate</name>
    </ligand>
</feature>
<comment type="cofactor">
    <cofactor evidence="6">
        <name>Co(2+)</name>
        <dbReference type="ChEBI" id="CHEBI:48828"/>
    </cofactor>
    <cofactor evidence="6">
        <name>Zn(2+)</name>
        <dbReference type="ChEBI" id="CHEBI:29105"/>
    </cofactor>
    <cofactor evidence="6">
        <name>Mn(2+)</name>
        <dbReference type="ChEBI" id="CHEBI:29035"/>
    </cofactor>
    <cofactor evidence="6">
        <name>Fe(2+)</name>
        <dbReference type="ChEBI" id="CHEBI:29033"/>
    </cofactor>
    <text evidence="6">Binds 2 divalent metal cations per subunit. Has a high-affinity and a low affinity metal-binding site. The true nature of the physiological cofactor is under debate. The enzyme is active with cobalt, zinc, manganese or divalent iron ions. Most likely, methionine aminopeptidases function as mononuclear Fe(2+)-metalloproteases under physiological conditions, and the catalytically relevant metal-binding site has been assigned to the histidine-containing high-affinity site.</text>
</comment>
<dbReference type="GO" id="GO:0006508">
    <property type="term" value="P:proteolysis"/>
    <property type="evidence" value="ECO:0007669"/>
    <property type="project" value="UniProtKB-KW"/>
</dbReference>
<evidence type="ECO:0000256" key="7">
    <source>
        <dbReference type="RuleBase" id="RU003653"/>
    </source>
</evidence>
<name>A0A517VGM3_9PLAN</name>
<feature type="binding site" evidence="6">
    <location>
        <position position="232"/>
    </location>
    <ligand>
        <name>a divalent metal cation</name>
        <dbReference type="ChEBI" id="CHEBI:60240"/>
        <label>2</label>
        <note>catalytic</note>
    </ligand>
</feature>
<dbReference type="PANTHER" id="PTHR43330:SF13">
    <property type="entry name" value="METHIONINE AMINOPEPTIDASE 2"/>
    <property type="match status" value="1"/>
</dbReference>
<dbReference type="SUPFAM" id="SSF55920">
    <property type="entry name" value="Creatinase/aminopeptidase"/>
    <property type="match status" value="1"/>
</dbReference>
<feature type="binding site" evidence="6">
    <location>
        <position position="201"/>
    </location>
    <ligand>
        <name>a divalent metal cation</name>
        <dbReference type="ChEBI" id="CHEBI:60240"/>
        <label>2</label>
        <note>catalytic</note>
    </ligand>
</feature>
<evidence type="ECO:0000313" key="10">
    <source>
        <dbReference type="Proteomes" id="UP000316855"/>
    </source>
</evidence>
<dbReference type="PRINTS" id="PR00599">
    <property type="entry name" value="MAPEPTIDASE"/>
</dbReference>
<proteinExistence type="inferred from homology"/>
<dbReference type="PANTHER" id="PTHR43330">
    <property type="entry name" value="METHIONINE AMINOPEPTIDASE"/>
    <property type="match status" value="1"/>
</dbReference>
<evidence type="ECO:0000259" key="8">
    <source>
        <dbReference type="Pfam" id="PF00557"/>
    </source>
</evidence>
<sequence>MTIETAKDLRELRKIGRIVAVTLQEMMEQAEPGMTTGELDLVGKVLLESHGARSAPKLTYNFPGYTCISINEEAAHGIPGNRVIQPGDVVNIDVSAEKNGYFADTGGTFVVPPGNPLKDKLIASTQMALTEACHAARAGRPLNGIGKSIQRVANQTGFRIIRNLCSHGVGRGLHEEPGEIPGYFVPGDTRVLHEGLVITIEPFLSTKSRIVTEGNDGWTLAGEAGNLSAQFEHTLVITKGKPVLLTVV</sequence>
<feature type="binding site" evidence="6">
    <location>
        <position position="167"/>
    </location>
    <ligand>
        <name>a divalent metal cation</name>
        <dbReference type="ChEBI" id="CHEBI:60240"/>
        <label>2</label>
        <note>catalytic</note>
    </ligand>
</feature>
<keyword evidence="5 6" id="KW-0378">Hydrolase</keyword>
<reference evidence="9 10" key="1">
    <citation type="submission" date="2019-02" db="EMBL/GenBank/DDBJ databases">
        <title>Deep-cultivation of Planctomycetes and their phenomic and genomic characterization uncovers novel biology.</title>
        <authorList>
            <person name="Wiegand S."/>
            <person name="Jogler M."/>
            <person name="Boedeker C."/>
            <person name="Pinto D."/>
            <person name="Vollmers J."/>
            <person name="Rivas-Marin E."/>
            <person name="Kohn T."/>
            <person name="Peeters S.H."/>
            <person name="Heuer A."/>
            <person name="Rast P."/>
            <person name="Oberbeckmann S."/>
            <person name="Bunk B."/>
            <person name="Jeske O."/>
            <person name="Meyerdierks A."/>
            <person name="Storesund J.E."/>
            <person name="Kallscheuer N."/>
            <person name="Luecker S."/>
            <person name="Lage O.M."/>
            <person name="Pohl T."/>
            <person name="Merkel B.J."/>
            <person name="Hornburger P."/>
            <person name="Mueller R.-W."/>
            <person name="Bruemmer F."/>
            <person name="Labrenz M."/>
            <person name="Spormann A.M."/>
            <person name="Op den Camp H."/>
            <person name="Overmann J."/>
            <person name="Amann R."/>
            <person name="Jetten M.S.M."/>
            <person name="Mascher T."/>
            <person name="Medema M.H."/>
            <person name="Devos D.P."/>
            <person name="Kaster A.-K."/>
            <person name="Ovreas L."/>
            <person name="Rohde M."/>
            <person name="Galperin M.Y."/>
            <person name="Jogler C."/>
        </authorList>
    </citation>
    <scope>NUCLEOTIDE SEQUENCE [LARGE SCALE GENOMIC DNA]</scope>
    <source>
        <strain evidence="9 10">Pan161</strain>
    </source>
</reference>
<evidence type="ECO:0000256" key="1">
    <source>
        <dbReference type="ARBA" id="ARBA00002521"/>
    </source>
</evidence>
<dbReference type="GO" id="GO:0070006">
    <property type="term" value="F:metalloaminopeptidase activity"/>
    <property type="evidence" value="ECO:0007669"/>
    <property type="project" value="UniProtKB-UniRule"/>
</dbReference>
<evidence type="ECO:0000256" key="3">
    <source>
        <dbReference type="ARBA" id="ARBA00022670"/>
    </source>
</evidence>
<dbReference type="InterPro" id="IPR036005">
    <property type="entry name" value="Creatinase/aminopeptidase-like"/>
</dbReference>
<dbReference type="Proteomes" id="UP000316855">
    <property type="component" value="Chromosome"/>
</dbReference>
<comment type="subunit">
    <text evidence="6">Monomer.</text>
</comment>
<dbReference type="EMBL" id="CP036343">
    <property type="protein sequence ID" value="QDT92154.1"/>
    <property type="molecule type" value="Genomic_DNA"/>
</dbReference>
<keyword evidence="10" id="KW-1185">Reference proteome</keyword>
<keyword evidence="4 6" id="KW-0479">Metal-binding</keyword>
<feature type="binding site" evidence="6">
    <location>
        <position position="232"/>
    </location>
    <ligand>
        <name>a divalent metal cation</name>
        <dbReference type="ChEBI" id="CHEBI:60240"/>
        <label>1</label>
    </ligand>
</feature>
<dbReference type="InterPro" id="IPR001714">
    <property type="entry name" value="Pept_M24_MAP"/>
</dbReference>
<comment type="function">
    <text evidence="1 6">Removes the N-terminal methionine from nascent proteins. The N-terminal methionine is often cleaved when the second residue in the primary sequence is small and uncharged (Met-Ala-, Cys, Gly, Pro, Ser, Thr, or Val). Requires deformylation of the N(alpha)-formylated initiator methionine before it can be hydrolyzed.</text>
</comment>
<gene>
    <name evidence="9" type="primary">mapB</name>
    <name evidence="6" type="synonym">map</name>
    <name evidence="9" type="ORF">Pan161_38200</name>
</gene>
<comment type="catalytic activity">
    <reaction evidence="6 7">
        <text>Release of N-terminal amino acids, preferentially methionine, from peptides and arylamides.</text>
        <dbReference type="EC" id="3.4.11.18"/>
    </reaction>
</comment>
<evidence type="ECO:0000256" key="5">
    <source>
        <dbReference type="ARBA" id="ARBA00022801"/>
    </source>
</evidence>
<evidence type="ECO:0000313" key="9">
    <source>
        <dbReference type="EMBL" id="QDT92154.1"/>
    </source>
</evidence>
<dbReference type="InterPro" id="IPR000994">
    <property type="entry name" value="Pept_M24"/>
</dbReference>
<dbReference type="NCBIfam" id="TIGR00500">
    <property type="entry name" value="met_pdase_I"/>
    <property type="match status" value="1"/>
</dbReference>
<accession>A0A517VGM3</accession>
<dbReference type="GO" id="GO:0046872">
    <property type="term" value="F:metal ion binding"/>
    <property type="evidence" value="ECO:0007669"/>
    <property type="project" value="UniProtKB-UniRule"/>
</dbReference>
<organism evidence="9 10">
    <name type="scientific">Gimesia algae</name>
    <dbReference type="NCBI Taxonomy" id="2527971"/>
    <lineage>
        <taxon>Bacteria</taxon>
        <taxon>Pseudomonadati</taxon>
        <taxon>Planctomycetota</taxon>
        <taxon>Planctomycetia</taxon>
        <taxon>Planctomycetales</taxon>
        <taxon>Planctomycetaceae</taxon>
        <taxon>Gimesia</taxon>
    </lineage>
</organism>
<dbReference type="RefSeq" id="WP_145229602.1">
    <property type="nucleotide sequence ID" value="NZ_CP036343.1"/>
</dbReference>
<feature type="binding site" evidence="6">
    <location>
        <position position="104"/>
    </location>
    <ligand>
        <name>a divalent metal cation</name>
        <dbReference type="ChEBI" id="CHEBI:60240"/>
        <label>2</label>
        <note>catalytic</note>
    </ligand>
</feature>
<feature type="binding site" evidence="6">
    <location>
        <position position="76"/>
    </location>
    <ligand>
        <name>substrate</name>
    </ligand>
</feature>
<evidence type="ECO:0000256" key="6">
    <source>
        <dbReference type="HAMAP-Rule" id="MF_01974"/>
    </source>
</evidence>
<dbReference type="HAMAP" id="MF_01974">
    <property type="entry name" value="MetAP_1"/>
    <property type="match status" value="1"/>
</dbReference>
<dbReference type="InterPro" id="IPR002467">
    <property type="entry name" value="Pept_M24A_MAP1"/>
</dbReference>
<protein>
    <recommendedName>
        <fullName evidence="6 7">Methionine aminopeptidase</fullName>
        <shortName evidence="6">MAP</shortName>
        <shortName evidence="6">MetAP</shortName>
        <ecNumber evidence="6 7">3.4.11.18</ecNumber>
    </recommendedName>
    <alternativeName>
        <fullName evidence="6">Peptidase M</fullName>
    </alternativeName>
</protein>
<dbReference type="EC" id="3.4.11.18" evidence="6 7"/>
<dbReference type="Pfam" id="PF00557">
    <property type="entry name" value="Peptidase_M24"/>
    <property type="match status" value="1"/>
</dbReference>
<dbReference type="Gene3D" id="3.90.230.10">
    <property type="entry name" value="Creatinase/methionine aminopeptidase superfamily"/>
    <property type="match status" value="1"/>
</dbReference>
<dbReference type="OrthoDB" id="9802055at2"/>